<dbReference type="NCBIfam" id="TIGR00179">
    <property type="entry name" value="murB"/>
    <property type="match status" value="1"/>
</dbReference>
<dbReference type="InterPro" id="IPR016169">
    <property type="entry name" value="FAD-bd_PCMH_sub2"/>
</dbReference>
<dbReference type="HAMAP" id="MF_00037">
    <property type="entry name" value="MurB"/>
    <property type="match status" value="1"/>
</dbReference>
<dbReference type="GO" id="GO:0071949">
    <property type="term" value="F:FAD binding"/>
    <property type="evidence" value="ECO:0007669"/>
    <property type="project" value="InterPro"/>
</dbReference>
<dbReference type="GO" id="GO:0051301">
    <property type="term" value="P:cell division"/>
    <property type="evidence" value="ECO:0007669"/>
    <property type="project" value="UniProtKB-KW"/>
</dbReference>
<feature type="active site" evidence="19">
    <location>
        <position position="162"/>
    </location>
</feature>
<keyword evidence="16 19" id="KW-0961">Cell wall biogenesis/degradation</keyword>
<comment type="function">
    <text evidence="2 19">Cell wall formation.</text>
</comment>
<feature type="domain" description="FAD-binding PCMH-type" evidence="20">
    <location>
        <begin position="17"/>
        <end position="186"/>
    </location>
</feature>
<gene>
    <name evidence="19" type="primary">murB</name>
    <name evidence="21" type="ORF">Q764_04150</name>
</gene>
<dbReference type="Proteomes" id="UP000030121">
    <property type="component" value="Unassembled WGS sequence"/>
</dbReference>
<comment type="cofactor">
    <cofactor evidence="1 19">
        <name>FAD</name>
        <dbReference type="ChEBI" id="CHEBI:57692"/>
    </cofactor>
</comment>
<dbReference type="Pfam" id="PF01565">
    <property type="entry name" value="FAD_binding_4"/>
    <property type="match status" value="1"/>
</dbReference>
<keyword evidence="12 19" id="KW-0133">Cell shape</keyword>
<dbReference type="SUPFAM" id="SSF56194">
    <property type="entry name" value="Uridine diphospho-N-Acetylenolpyruvylglucosamine reductase, MurB, C-terminal domain"/>
    <property type="match status" value="1"/>
</dbReference>
<evidence type="ECO:0000256" key="18">
    <source>
        <dbReference type="ARBA" id="ARBA00048914"/>
    </source>
</evidence>
<dbReference type="Gene3D" id="3.30.43.10">
    <property type="entry name" value="Uridine Diphospho-n-acetylenolpyruvylglucosamine Reductase, domain 2"/>
    <property type="match status" value="1"/>
</dbReference>
<comment type="caution">
    <text evidence="21">The sequence shown here is derived from an EMBL/GenBank/DDBJ whole genome shotgun (WGS) entry which is preliminary data.</text>
</comment>
<dbReference type="OrthoDB" id="9804753at2"/>
<dbReference type="NCBIfam" id="NF010478">
    <property type="entry name" value="PRK13903.1"/>
    <property type="match status" value="1"/>
</dbReference>
<keyword evidence="11 19" id="KW-0521">NADP</keyword>
<evidence type="ECO:0000256" key="12">
    <source>
        <dbReference type="ARBA" id="ARBA00022960"/>
    </source>
</evidence>
<dbReference type="InterPro" id="IPR011601">
    <property type="entry name" value="MurB_C"/>
</dbReference>
<dbReference type="Pfam" id="PF02873">
    <property type="entry name" value="MurB_C"/>
    <property type="match status" value="1"/>
</dbReference>
<keyword evidence="8 19" id="KW-0132">Cell division</keyword>
<evidence type="ECO:0000256" key="3">
    <source>
        <dbReference type="ARBA" id="ARBA00004496"/>
    </source>
</evidence>
<dbReference type="EMBL" id="JRLW01000003">
    <property type="protein sequence ID" value="KGO90254.1"/>
    <property type="molecule type" value="Genomic_DNA"/>
</dbReference>
<evidence type="ECO:0000256" key="6">
    <source>
        <dbReference type="ARBA" id="ARBA00015188"/>
    </source>
</evidence>
<evidence type="ECO:0000256" key="2">
    <source>
        <dbReference type="ARBA" id="ARBA00003921"/>
    </source>
</evidence>
<evidence type="ECO:0000259" key="20">
    <source>
        <dbReference type="PROSITE" id="PS51387"/>
    </source>
</evidence>
<evidence type="ECO:0000256" key="19">
    <source>
        <dbReference type="HAMAP-Rule" id="MF_00037"/>
    </source>
</evidence>
<keyword evidence="14 19" id="KW-0560">Oxidoreductase</keyword>
<dbReference type="InterPro" id="IPR003170">
    <property type="entry name" value="MurB"/>
</dbReference>
<dbReference type="InterPro" id="IPR036635">
    <property type="entry name" value="MurB_C_sf"/>
</dbReference>
<dbReference type="GO" id="GO:0005829">
    <property type="term" value="C:cytosol"/>
    <property type="evidence" value="ECO:0007669"/>
    <property type="project" value="TreeGrafter"/>
</dbReference>
<name>A0A0A2MDA7_9FLAO</name>
<dbReference type="NCBIfam" id="NF000755">
    <property type="entry name" value="PRK00046.1"/>
    <property type="match status" value="1"/>
</dbReference>
<dbReference type="Gene3D" id="3.90.78.10">
    <property type="entry name" value="UDP-N-acetylenolpyruvoylglucosamine reductase, C-terminal domain"/>
    <property type="match status" value="1"/>
</dbReference>
<evidence type="ECO:0000256" key="16">
    <source>
        <dbReference type="ARBA" id="ARBA00023316"/>
    </source>
</evidence>
<evidence type="ECO:0000313" key="22">
    <source>
        <dbReference type="Proteomes" id="UP000030121"/>
    </source>
</evidence>
<evidence type="ECO:0000256" key="13">
    <source>
        <dbReference type="ARBA" id="ARBA00022984"/>
    </source>
</evidence>
<evidence type="ECO:0000256" key="11">
    <source>
        <dbReference type="ARBA" id="ARBA00022857"/>
    </source>
</evidence>
<dbReference type="PANTHER" id="PTHR21071:SF4">
    <property type="entry name" value="UDP-N-ACETYLENOLPYRUVOYLGLUCOSAMINE REDUCTASE"/>
    <property type="match status" value="1"/>
</dbReference>
<keyword evidence="7 19" id="KW-0963">Cytoplasm</keyword>
<feature type="active site" evidence="19">
    <location>
        <position position="333"/>
    </location>
</feature>
<evidence type="ECO:0000256" key="8">
    <source>
        <dbReference type="ARBA" id="ARBA00022618"/>
    </source>
</evidence>
<organism evidence="21 22">
    <name type="scientific">Flavobacterium suncheonense GH29-5 = DSM 17707</name>
    <dbReference type="NCBI Taxonomy" id="1121899"/>
    <lineage>
        <taxon>Bacteria</taxon>
        <taxon>Pseudomonadati</taxon>
        <taxon>Bacteroidota</taxon>
        <taxon>Flavobacteriia</taxon>
        <taxon>Flavobacteriales</taxon>
        <taxon>Flavobacteriaceae</taxon>
        <taxon>Flavobacterium</taxon>
    </lineage>
</organism>
<keyword evidence="22" id="KW-1185">Reference proteome</keyword>
<dbReference type="InterPro" id="IPR016166">
    <property type="entry name" value="FAD-bd_PCMH"/>
</dbReference>
<keyword evidence="9 19" id="KW-0285">Flavoprotein</keyword>
<evidence type="ECO:0000256" key="5">
    <source>
        <dbReference type="ARBA" id="ARBA00012518"/>
    </source>
</evidence>
<dbReference type="STRING" id="1121899.GCA_000430025_00206"/>
<comment type="similarity">
    <text evidence="19">Belongs to the MurB family.</text>
</comment>
<comment type="subcellular location">
    <subcellularLocation>
        <location evidence="3 19">Cytoplasm</location>
    </subcellularLocation>
</comment>
<dbReference type="GO" id="GO:0009252">
    <property type="term" value="P:peptidoglycan biosynthetic process"/>
    <property type="evidence" value="ECO:0007669"/>
    <property type="project" value="UniProtKB-UniRule"/>
</dbReference>
<feature type="active site" description="Proton donor" evidence="19">
    <location>
        <position position="237"/>
    </location>
</feature>
<evidence type="ECO:0000256" key="15">
    <source>
        <dbReference type="ARBA" id="ARBA00023306"/>
    </source>
</evidence>
<dbReference type="PROSITE" id="PS51387">
    <property type="entry name" value="FAD_PCMH"/>
    <property type="match status" value="1"/>
</dbReference>
<dbReference type="AlphaFoldDB" id="A0A0A2MDA7"/>
<dbReference type="InterPro" id="IPR016167">
    <property type="entry name" value="FAD-bd_PCMH_sub1"/>
</dbReference>
<dbReference type="GO" id="GO:0071555">
    <property type="term" value="P:cell wall organization"/>
    <property type="evidence" value="ECO:0007669"/>
    <property type="project" value="UniProtKB-KW"/>
</dbReference>
<dbReference type="InterPro" id="IPR036318">
    <property type="entry name" value="FAD-bd_PCMH-like_sf"/>
</dbReference>
<comment type="pathway">
    <text evidence="4 19">Cell wall biogenesis; peptidoglycan biosynthesis.</text>
</comment>
<evidence type="ECO:0000256" key="17">
    <source>
        <dbReference type="ARBA" id="ARBA00031026"/>
    </source>
</evidence>
<keyword evidence="13 19" id="KW-0573">Peptidoglycan synthesis</keyword>
<evidence type="ECO:0000256" key="10">
    <source>
        <dbReference type="ARBA" id="ARBA00022827"/>
    </source>
</evidence>
<evidence type="ECO:0000256" key="14">
    <source>
        <dbReference type="ARBA" id="ARBA00023002"/>
    </source>
</evidence>
<evidence type="ECO:0000256" key="9">
    <source>
        <dbReference type="ARBA" id="ARBA00022630"/>
    </source>
</evidence>
<accession>A0A0A2MDA7</accession>
<protein>
    <recommendedName>
        <fullName evidence="6 19">UDP-N-acetylenolpyruvoylglucosamine reductase</fullName>
        <ecNumber evidence="5 19">1.3.1.98</ecNumber>
    </recommendedName>
    <alternativeName>
        <fullName evidence="17 19">UDP-N-acetylmuramate dehydrogenase</fullName>
    </alternativeName>
</protein>
<proteinExistence type="inferred from homology"/>
<reference evidence="21 22" key="1">
    <citation type="submission" date="2013-09" db="EMBL/GenBank/DDBJ databases">
        <authorList>
            <person name="Zeng Z."/>
            <person name="Chen C."/>
        </authorList>
    </citation>
    <scope>NUCLEOTIDE SEQUENCE [LARGE SCALE GENOMIC DNA]</scope>
    <source>
        <strain evidence="21 22">GH29-5</strain>
    </source>
</reference>
<evidence type="ECO:0000256" key="4">
    <source>
        <dbReference type="ARBA" id="ARBA00004752"/>
    </source>
</evidence>
<sequence length="337" mass="37449">MQIQHNFSLKKYNTFGIEAKAKSFVEVSNTDELAQILKEHQNEKLFILGGGSNMLLTQDIDALVIYVNLKGKKIIKEDENHAWAQGNAGENWHEFVLWNIDQNFGGIENMSLIPGNVGTTPIQNIGAYGAEIKDTFVSCEAMKIDTQEIVTFTNEECKFGYRESIFKNEAKNQYVITSVTFKLTKKDHKINTSYGAIDGELAKHSITNPTIKEVSNAVIAIRQSKLPDPKVLGNSGSFFKNPIVPKAVYEKAHAQYPEMPHYTVGENEVKVPAGWLIEQAGFKGKRFGDAGVHTLQALVLVNYGNATGQEILNLSKNIQQTVLEKFGIAIEAEVNII</sequence>
<keyword evidence="15 19" id="KW-0131">Cell cycle</keyword>
<evidence type="ECO:0000313" key="21">
    <source>
        <dbReference type="EMBL" id="KGO90254.1"/>
    </source>
</evidence>
<dbReference type="eggNOG" id="COG0812">
    <property type="taxonomic scope" value="Bacteria"/>
</dbReference>
<dbReference type="SUPFAM" id="SSF56176">
    <property type="entry name" value="FAD-binding/transporter-associated domain-like"/>
    <property type="match status" value="1"/>
</dbReference>
<dbReference type="EC" id="1.3.1.98" evidence="5 19"/>
<evidence type="ECO:0000256" key="7">
    <source>
        <dbReference type="ARBA" id="ARBA00022490"/>
    </source>
</evidence>
<dbReference type="GO" id="GO:0008762">
    <property type="term" value="F:UDP-N-acetylmuramate dehydrogenase activity"/>
    <property type="evidence" value="ECO:0007669"/>
    <property type="project" value="UniProtKB-UniRule"/>
</dbReference>
<dbReference type="UniPathway" id="UPA00219"/>
<evidence type="ECO:0000256" key="1">
    <source>
        <dbReference type="ARBA" id="ARBA00001974"/>
    </source>
</evidence>
<dbReference type="Gene3D" id="3.30.465.10">
    <property type="match status" value="1"/>
</dbReference>
<dbReference type="PANTHER" id="PTHR21071">
    <property type="entry name" value="UDP-N-ACETYLENOLPYRUVOYLGLUCOSAMINE REDUCTASE"/>
    <property type="match status" value="1"/>
</dbReference>
<keyword evidence="10 19" id="KW-0274">FAD</keyword>
<dbReference type="InterPro" id="IPR006094">
    <property type="entry name" value="Oxid_FAD_bind_N"/>
</dbReference>
<dbReference type="GO" id="GO:0008360">
    <property type="term" value="P:regulation of cell shape"/>
    <property type="evidence" value="ECO:0007669"/>
    <property type="project" value="UniProtKB-KW"/>
</dbReference>
<comment type="catalytic activity">
    <reaction evidence="18 19">
        <text>UDP-N-acetyl-alpha-D-muramate + NADP(+) = UDP-N-acetyl-3-O-(1-carboxyvinyl)-alpha-D-glucosamine + NADPH + H(+)</text>
        <dbReference type="Rhea" id="RHEA:12248"/>
        <dbReference type="ChEBI" id="CHEBI:15378"/>
        <dbReference type="ChEBI" id="CHEBI:57783"/>
        <dbReference type="ChEBI" id="CHEBI:58349"/>
        <dbReference type="ChEBI" id="CHEBI:68483"/>
        <dbReference type="ChEBI" id="CHEBI:70757"/>
        <dbReference type="EC" id="1.3.1.98"/>
    </reaction>
</comment>